<accession>A0ABS4GAS5</accession>
<keyword evidence="2" id="KW-1185">Reference proteome</keyword>
<dbReference type="EMBL" id="JAGGKS010000001">
    <property type="protein sequence ID" value="MBP1924793.1"/>
    <property type="molecule type" value="Genomic_DNA"/>
</dbReference>
<evidence type="ECO:0008006" key="3">
    <source>
        <dbReference type="Google" id="ProtNLM"/>
    </source>
</evidence>
<proteinExistence type="predicted"/>
<comment type="caution">
    <text evidence="1">The sequence shown here is derived from an EMBL/GenBank/DDBJ whole genome shotgun (WGS) entry which is preliminary data.</text>
</comment>
<sequence length="47" mass="5301">MLVDKIPISILENHGYGTKSIAAIAEKYSGVYSFTAENRIFRTRIIL</sequence>
<evidence type="ECO:0000313" key="1">
    <source>
        <dbReference type="EMBL" id="MBP1924793.1"/>
    </source>
</evidence>
<protein>
    <recommendedName>
        <fullName evidence="3">Sensor histidine kinase NatK C-terminal domain-containing protein</fullName>
    </recommendedName>
</protein>
<organism evidence="1 2">
    <name type="scientific">Sedimentibacter acidaminivorans</name>
    <dbReference type="NCBI Taxonomy" id="913099"/>
    <lineage>
        <taxon>Bacteria</taxon>
        <taxon>Bacillati</taxon>
        <taxon>Bacillota</taxon>
        <taxon>Tissierellia</taxon>
        <taxon>Sedimentibacter</taxon>
    </lineage>
</organism>
<evidence type="ECO:0000313" key="2">
    <source>
        <dbReference type="Proteomes" id="UP001519342"/>
    </source>
</evidence>
<name>A0ABS4GAS5_9FIRM</name>
<reference evidence="1 2" key="1">
    <citation type="submission" date="2021-03" db="EMBL/GenBank/DDBJ databases">
        <title>Genomic Encyclopedia of Type Strains, Phase IV (KMG-IV): sequencing the most valuable type-strain genomes for metagenomic binning, comparative biology and taxonomic classification.</title>
        <authorList>
            <person name="Goeker M."/>
        </authorList>
    </citation>
    <scope>NUCLEOTIDE SEQUENCE [LARGE SCALE GENOMIC DNA]</scope>
    <source>
        <strain evidence="1 2">DSM 24004</strain>
    </source>
</reference>
<dbReference type="Proteomes" id="UP001519342">
    <property type="component" value="Unassembled WGS sequence"/>
</dbReference>
<gene>
    <name evidence="1" type="ORF">J2Z76_000646</name>
</gene>